<protein>
    <submittedName>
        <fullName evidence="1">Uncharacterized protein</fullName>
    </submittedName>
</protein>
<evidence type="ECO:0000313" key="2">
    <source>
        <dbReference type="Proteomes" id="UP001281147"/>
    </source>
</evidence>
<accession>A0ACC3MBI8</accession>
<dbReference type="EMBL" id="JAUTXU010000397">
    <property type="protein sequence ID" value="KAK3681533.1"/>
    <property type="molecule type" value="Genomic_DNA"/>
</dbReference>
<keyword evidence="2" id="KW-1185">Reference proteome</keyword>
<name>A0ACC3MBI8_9PEZI</name>
<comment type="caution">
    <text evidence="1">The sequence shown here is derived from an EMBL/GenBank/DDBJ whole genome shotgun (WGS) entry which is preliminary data.</text>
</comment>
<dbReference type="Proteomes" id="UP001281147">
    <property type="component" value="Unassembled WGS sequence"/>
</dbReference>
<proteinExistence type="predicted"/>
<evidence type="ECO:0000313" key="1">
    <source>
        <dbReference type="EMBL" id="KAK3681533.1"/>
    </source>
</evidence>
<sequence>MAGDGVSSHVEDTSMPPTPNHIGSETFKPDEKAGITPCKLEAAVTHQTNNEELDNAVDVDISFRSRMARGFLYCSHAQLIAATVILSFFRFAPCAALDWLEELGKETYGTCFIEGQMMILVITALPLFLEGSSGDHWASRKCLQGLEYGWLVALVLVGTIIPVNMLWLRLFGKCKRLDRPLSLIGM</sequence>
<reference evidence="1" key="1">
    <citation type="submission" date="2023-07" db="EMBL/GenBank/DDBJ databases">
        <title>Black Yeasts Isolated from many extreme environments.</title>
        <authorList>
            <person name="Coleine C."/>
            <person name="Stajich J.E."/>
            <person name="Selbmann L."/>
        </authorList>
    </citation>
    <scope>NUCLEOTIDE SEQUENCE</scope>
    <source>
        <strain evidence="1">CCFEE 5714</strain>
    </source>
</reference>
<organism evidence="1 2">
    <name type="scientific">Vermiconidia calcicola</name>
    <dbReference type="NCBI Taxonomy" id="1690605"/>
    <lineage>
        <taxon>Eukaryota</taxon>
        <taxon>Fungi</taxon>
        <taxon>Dikarya</taxon>
        <taxon>Ascomycota</taxon>
        <taxon>Pezizomycotina</taxon>
        <taxon>Dothideomycetes</taxon>
        <taxon>Dothideomycetidae</taxon>
        <taxon>Mycosphaerellales</taxon>
        <taxon>Extremaceae</taxon>
        <taxon>Vermiconidia</taxon>
    </lineage>
</organism>
<gene>
    <name evidence="1" type="ORF">LTR37_020859</name>
</gene>